<proteinExistence type="predicted"/>
<name>A0A7C3ALI4_9BACT</name>
<reference evidence="2" key="1">
    <citation type="journal article" date="2020" name="mSystems">
        <title>Genome- and Community-Level Interaction Insights into Carbon Utilization and Element Cycling Functions of Hydrothermarchaeota in Hydrothermal Sediment.</title>
        <authorList>
            <person name="Zhou Z."/>
            <person name="Liu Y."/>
            <person name="Xu W."/>
            <person name="Pan J."/>
            <person name="Luo Z.H."/>
            <person name="Li M."/>
        </authorList>
    </citation>
    <scope>NUCLEOTIDE SEQUENCE [LARGE SCALE GENOMIC DNA]</scope>
    <source>
        <strain evidence="2">SpSt-192</strain>
    </source>
</reference>
<dbReference type="SUPFAM" id="SSF81473">
    <property type="entry name" value="Bacterial ba3 type cytochrome c oxidase subunit IIa"/>
    <property type="match status" value="1"/>
</dbReference>
<keyword evidence="1" id="KW-1133">Transmembrane helix</keyword>
<evidence type="ECO:0000313" key="2">
    <source>
        <dbReference type="EMBL" id="HEX70216.1"/>
    </source>
</evidence>
<dbReference type="AlphaFoldDB" id="A0A7C3ALI4"/>
<sequence>MNVTPPEEAPKGALLLMLVFFLMLVGFWFVLYAELWTRR</sequence>
<feature type="transmembrane region" description="Helical" evidence="1">
    <location>
        <begin position="12"/>
        <end position="33"/>
    </location>
</feature>
<accession>A0A7C3ALI4</accession>
<evidence type="ECO:0000256" key="1">
    <source>
        <dbReference type="SAM" id="Phobius"/>
    </source>
</evidence>
<dbReference type="InterPro" id="IPR036246">
    <property type="entry name" value="Cyt_c_oxidase_su2a_ba3"/>
</dbReference>
<keyword evidence="1" id="KW-0472">Membrane</keyword>
<protein>
    <submittedName>
        <fullName evidence="2">Cytochrome c oxidase subunit 2A</fullName>
    </submittedName>
</protein>
<gene>
    <name evidence="2" type="ORF">ENP13_03115</name>
</gene>
<dbReference type="EMBL" id="DSID01000243">
    <property type="protein sequence ID" value="HEX70216.1"/>
    <property type="molecule type" value="Genomic_DNA"/>
</dbReference>
<organism evidence="2">
    <name type="scientific">Thermorudis sp</name>
    <dbReference type="NCBI Taxonomy" id="1969470"/>
    <lineage>
        <taxon>Bacteria</taxon>
        <taxon>Pseudomonadati</taxon>
        <taxon>Thermomicrobiota</taxon>
        <taxon>Thermomicrobia</taxon>
        <taxon>Thermomicrobia incertae sedis</taxon>
        <taxon>Thermorudis</taxon>
    </lineage>
</organism>
<keyword evidence="1" id="KW-0812">Transmembrane</keyword>
<comment type="caution">
    <text evidence="2">The sequence shown here is derived from an EMBL/GenBank/DDBJ whole genome shotgun (WGS) entry which is preliminary data.</text>
</comment>